<dbReference type="Gene3D" id="2.60.40.10">
    <property type="entry name" value="Immunoglobulins"/>
    <property type="match status" value="1"/>
</dbReference>
<evidence type="ECO:0000256" key="1">
    <source>
        <dbReference type="ARBA" id="ARBA00022448"/>
    </source>
</evidence>
<sequence>MLDVFIHITGGPFCMTVSRLLLLFSVVFILLVQSCADERRELERIDLPEDSPLLTIQPGNYRMLDEDSLFQYRNLALIDIEPDSLTVHRRRAVERFVLAGGRLLIRDAQPDIPYAWPWYAKARRAGAKEASPLGAGLVYAPTSPLDTASSRQYFTTAIAPVAPPALVPAAPRWDRFQVEVLDNNIYEPMEMEVLPGGEVLFLERRGKMKLYDPFRRTTTVVKDFDVCTEGNYEDGLHGLALDPGYGKENHYVYLYYSPAPCDSTDQLLSRWVFKNGQLEEDSETEVLRVAVQREQCCHSGGSVEFGPDGLLYLSTGDNTSSKASDGYSPIDERPGRGPWDAQKSSGNTHDLRGKILRIRPLVAGGYEVPEGNLFAADGSDGRPEIYVMGARNPFRITIDPWSNYLYWGDVGPDVGEPGKYGPESYDEWNQARRAGNFGWPYFVGDNYAFRERDFATDEVGDFFDPAAPVNESPNNFGSRELPPAQPALMWYPYGPSEEFPQLGEGSRSAMTGPFYNADGLFPIASQALPAYYHGKWFIYEWARSWIKVVTLDSARQQIVQIEDFLPDVPISKPIDFKIGRDGAIYLLEYGNDYFLNNPDARLVRISYSEGNRPPVARLEVDETAGGIPFRPVLSAASSTDPDPKDRLSYRWYVDGETAGTGARLTPVISRAGKHTVRLEVYDRAGARSEVTQVVTVGNARPQVALQADGNSSFLFDAGSALPYRTQVSDPEDAAAGTLDTRKAVVNAAWITDVTLVDGIRRGERQLPAGDLRYAAGETLIEASDCYTCHKERSENVGPSFLQVAEHYDDAQATVSTIAKKVIRGGNGVWGERLMSAHPTLSTEDAETMVGYILSLNNGGRMPLAGTTRPGVGEGSYVLAATYRDGGGAGDTPPLVGQGVIVLRPPTLQAEAAADGLYRAEVPGSGQPNAFQVVAFRPGGHMRMADIDLTNIGSLNLHLHPRSDGDIELRLGSPDGELLASQSVAGRSEWNEYTEVELSIAPRRERGDLYLVWSGEGGVVADDMGHHRPADIGWIDYLTFRQGGSARYTSLK</sequence>
<keyword evidence="4" id="KW-0249">Electron transport</keyword>
<feature type="domain" description="Cytochrome c" evidence="8">
    <location>
        <begin position="771"/>
        <end position="856"/>
    </location>
</feature>
<keyword evidence="3 6" id="KW-0479">Metal-binding</keyword>
<dbReference type="Pfam" id="PF07995">
    <property type="entry name" value="GSDH"/>
    <property type="match status" value="1"/>
</dbReference>
<feature type="region of interest" description="Disordered" evidence="7">
    <location>
        <begin position="319"/>
        <end position="348"/>
    </location>
</feature>
<dbReference type="SUPFAM" id="SSF50952">
    <property type="entry name" value="Soluble quinoprotein glucose dehydrogenase"/>
    <property type="match status" value="1"/>
</dbReference>
<dbReference type="SUPFAM" id="SSF49299">
    <property type="entry name" value="PKD domain"/>
    <property type="match status" value="1"/>
</dbReference>
<evidence type="ECO:0000313" key="9">
    <source>
        <dbReference type="EMBL" id="CAH1001600.1"/>
    </source>
</evidence>
<dbReference type="SUPFAM" id="SSF46626">
    <property type="entry name" value="Cytochrome c"/>
    <property type="match status" value="1"/>
</dbReference>
<evidence type="ECO:0000256" key="5">
    <source>
        <dbReference type="ARBA" id="ARBA00023004"/>
    </source>
</evidence>
<dbReference type="PRINTS" id="PR00606">
    <property type="entry name" value="CYTCHROMECID"/>
</dbReference>
<reference evidence="9" key="1">
    <citation type="submission" date="2021-12" db="EMBL/GenBank/DDBJ databases">
        <authorList>
            <person name="Rodrigo-Torres L."/>
            <person name="Arahal R. D."/>
            <person name="Lucena T."/>
        </authorList>
    </citation>
    <scope>NUCLEOTIDE SEQUENCE</scope>
    <source>
        <strain evidence="9">CECT 8419</strain>
    </source>
</reference>
<dbReference type="Proteomes" id="UP000837803">
    <property type="component" value="Unassembled WGS sequence"/>
</dbReference>
<evidence type="ECO:0000256" key="7">
    <source>
        <dbReference type="SAM" id="MobiDB-lite"/>
    </source>
</evidence>
<dbReference type="CDD" id="cd04084">
    <property type="entry name" value="CBM6_xylanase-like"/>
    <property type="match status" value="1"/>
</dbReference>
<accession>A0ABM9B349</accession>
<dbReference type="InterPro" id="IPR035986">
    <property type="entry name" value="PKD_dom_sf"/>
</dbReference>
<dbReference type="InterPro" id="IPR012938">
    <property type="entry name" value="Glc/Sorbosone_DH"/>
</dbReference>
<dbReference type="InterPro" id="IPR009056">
    <property type="entry name" value="Cyt_c-like_dom"/>
</dbReference>
<dbReference type="Pfam" id="PF00034">
    <property type="entry name" value="Cytochrom_C"/>
    <property type="match status" value="1"/>
</dbReference>
<dbReference type="Gene3D" id="1.10.760.10">
    <property type="entry name" value="Cytochrome c-like domain"/>
    <property type="match status" value="1"/>
</dbReference>
<keyword evidence="2 6" id="KW-0349">Heme</keyword>
<dbReference type="PANTHER" id="PTHR19328">
    <property type="entry name" value="HEDGEHOG-INTERACTING PROTEIN"/>
    <property type="match status" value="1"/>
</dbReference>
<evidence type="ECO:0000256" key="3">
    <source>
        <dbReference type="ARBA" id="ARBA00022723"/>
    </source>
</evidence>
<dbReference type="InterPro" id="IPR008979">
    <property type="entry name" value="Galactose-bd-like_sf"/>
</dbReference>
<dbReference type="Pfam" id="PF03422">
    <property type="entry name" value="CBM_6"/>
    <property type="match status" value="1"/>
</dbReference>
<protein>
    <recommendedName>
        <fullName evidence="8">Cytochrome c domain-containing protein</fullName>
    </recommendedName>
</protein>
<evidence type="ECO:0000256" key="2">
    <source>
        <dbReference type="ARBA" id="ARBA00022617"/>
    </source>
</evidence>
<evidence type="ECO:0000313" key="10">
    <source>
        <dbReference type="Proteomes" id="UP000837803"/>
    </source>
</evidence>
<dbReference type="PROSITE" id="PS51007">
    <property type="entry name" value="CYTC"/>
    <property type="match status" value="1"/>
</dbReference>
<dbReference type="EMBL" id="CAKLPZ010000003">
    <property type="protein sequence ID" value="CAH1001600.1"/>
    <property type="molecule type" value="Genomic_DNA"/>
</dbReference>
<organism evidence="9 10">
    <name type="scientific">Neolewinella maritima</name>
    <dbReference type="NCBI Taxonomy" id="1383882"/>
    <lineage>
        <taxon>Bacteria</taxon>
        <taxon>Pseudomonadati</taxon>
        <taxon>Bacteroidota</taxon>
        <taxon>Saprospiria</taxon>
        <taxon>Saprospirales</taxon>
        <taxon>Lewinellaceae</taxon>
        <taxon>Neolewinella</taxon>
    </lineage>
</organism>
<name>A0ABM9B349_9BACT</name>
<dbReference type="InterPro" id="IPR005084">
    <property type="entry name" value="CBM6"/>
</dbReference>
<dbReference type="Gene3D" id="2.60.120.260">
    <property type="entry name" value="Galactose-binding domain-like"/>
    <property type="match status" value="1"/>
</dbReference>
<keyword evidence="5 6" id="KW-0408">Iron</keyword>
<proteinExistence type="predicted"/>
<comment type="caution">
    <text evidence="9">The sequence shown here is derived from an EMBL/GenBank/DDBJ whole genome shotgun (WGS) entry which is preliminary data.</text>
</comment>
<evidence type="ECO:0000256" key="6">
    <source>
        <dbReference type="PROSITE-ProRule" id="PRU00433"/>
    </source>
</evidence>
<dbReference type="SUPFAM" id="SSF49785">
    <property type="entry name" value="Galactose-binding domain-like"/>
    <property type="match status" value="1"/>
</dbReference>
<evidence type="ECO:0000256" key="4">
    <source>
        <dbReference type="ARBA" id="ARBA00022982"/>
    </source>
</evidence>
<dbReference type="InterPro" id="IPR011041">
    <property type="entry name" value="Quinoprot_gluc/sorb_DH_b-prop"/>
</dbReference>
<keyword evidence="1" id="KW-0813">Transport</keyword>
<keyword evidence="10" id="KW-1185">Reference proteome</keyword>
<dbReference type="InterPro" id="IPR011042">
    <property type="entry name" value="6-blade_b-propeller_TolB-like"/>
</dbReference>
<dbReference type="InterPro" id="IPR002324">
    <property type="entry name" value="Cyt_c_ID"/>
</dbReference>
<evidence type="ECO:0000259" key="8">
    <source>
        <dbReference type="PROSITE" id="PS51007"/>
    </source>
</evidence>
<dbReference type="InterPro" id="IPR013783">
    <property type="entry name" value="Ig-like_fold"/>
</dbReference>
<dbReference type="Gene3D" id="2.120.10.30">
    <property type="entry name" value="TolB, C-terminal domain"/>
    <property type="match status" value="1"/>
</dbReference>
<dbReference type="InterPro" id="IPR036909">
    <property type="entry name" value="Cyt_c-like_dom_sf"/>
</dbReference>
<dbReference type="PANTHER" id="PTHR19328:SF75">
    <property type="entry name" value="ALDOSE SUGAR DEHYDROGENASE YLII"/>
    <property type="match status" value="1"/>
</dbReference>
<gene>
    <name evidence="9" type="ORF">LEM8419_02505</name>
</gene>